<dbReference type="InterPro" id="IPR012454">
    <property type="entry name" value="DUF1659"/>
</dbReference>
<feature type="domain" description="DUF1659" evidence="1">
    <location>
        <begin position="4"/>
        <end position="71"/>
    </location>
</feature>
<protein>
    <recommendedName>
        <fullName evidence="1">DUF1659 domain-containing protein</fullName>
    </recommendedName>
</protein>
<evidence type="ECO:0000313" key="3">
    <source>
        <dbReference type="Proteomes" id="UP000037558"/>
    </source>
</evidence>
<dbReference type="RefSeq" id="WP_053401273.1">
    <property type="nucleotide sequence ID" value="NZ_JAMAUM010000005.1"/>
</dbReference>
<dbReference type="EMBL" id="LILC01000013">
    <property type="protein sequence ID" value="KOO46202.1"/>
    <property type="molecule type" value="Genomic_DNA"/>
</dbReference>
<gene>
    <name evidence="2" type="ORF">AMD01_10075</name>
</gene>
<comment type="caution">
    <text evidence="2">The sequence shown here is derived from an EMBL/GenBank/DDBJ whole genome shotgun (WGS) entry which is preliminary data.</text>
</comment>
<accession>A0A0M0L5Q4</accession>
<reference evidence="3" key="1">
    <citation type="submission" date="2015-08" db="EMBL/GenBank/DDBJ databases">
        <title>Fjat-14210 dsm16467.</title>
        <authorList>
            <person name="Liu B."/>
            <person name="Wang J."/>
            <person name="Zhu Y."/>
            <person name="Liu G."/>
            <person name="Chen Q."/>
            <person name="Chen Z."/>
            <person name="Lan J."/>
            <person name="Che J."/>
            <person name="Ge C."/>
            <person name="Shi H."/>
            <person name="Pan Z."/>
            <person name="Liu X."/>
        </authorList>
    </citation>
    <scope>NUCLEOTIDE SEQUENCE [LARGE SCALE GENOMIC DNA]</scope>
    <source>
        <strain evidence="3">DSM 16467</strain>
    </source>
</reference>
<sequence>MAAKYLVERQIRLVFDQGVNAEGKPVYKSKTIRNIASDATPEQMVSVAQALESLQSLPLNRIESPENYQISVN</sequence>
<organism evidence="2 3">
    <name type="scientific">Priestia koreensis</name>
    <dbReference type="NCBI Taxonomy" id="284581"/>
    <lineage>
        <taxon>Bacteria</taxon>
        <taxon>Bacillati</taxon>
        <taxon>Bacillota</taxon>
        <taxon>Bacilli</taxon>
        <taxon>Bacillales</taxon>
        <taxon>Bacillaceae</taxon>
        <taxon>Priestia</taxon>
    </lineage>
</organism>
<proteinExistence type="predicted"/>
<keyword evidence="3" id="KW-1185">Reference proteome</keyword>
<name>A0A0M0L5Q4_9BACI</name>
<dbReference type="Proteomes" id="UP000037558">
    <property type="component" value="Unassembled WGS sequence"/>
</dbReference>
<dbReference type="PATRIC" id="fig|284581.3.peg.2100"/>
<dbReference type="STRING" id="284581.AMD01_10075"/>
<dbReference type="OrthoDB" id="48766at2"/>
<dbReference type="AlphaFoldDB" id="A0A0M0L5Q4"/>
<dbReference type="Pfam" id="PF07872">
    <property type="entry name" value="DUF1659"/>
    <property type="match status" value="1"/>
</dbReference>
<evidence type="ECO:0000259" key="1">
    <source>
        <dbReference type="Pfam" id="PF07872"/>
    </source>
</evidence>
<evidence type="ECO:0000313" key="2">
    <source>
        <dbReference type="EMBL" id="KOO46202.1"/>
    </source>
</evidence>